<dbReference type="InParanoid" id="G7DSB6"/>
<evidence type="ECO:0000313" key="3">
    <source>
        <dbReference type="Proteomes" id="UP000009131"/>
    </source>
</evidence>
<comment type="caution">
    <text evidence="2">The sequence shown here is derived from an EMBL/GenBank/DDBJ whole genome shotgun (WGS) entry which is preliminary data.</text>
</comment>
<keyword evidence="1" id="KW-0732">Signal</keyword>
<dbReference type="AlphaFoldDB" id="G7DSB6"/>
<dbReference type="SUPFAM" id="SSF49777">
    <property type="entry name" value="PEBP-like"/>
    <property type="match status" value="1"/>
</dbReference>
<dbReference type="Gene3D" id="3.90.280.10">
    <property type="entry name" value="PEBP-like"/>
    <property type="match status" value="1"/>
</dbReference>
<dbReference type="Proteomes" id="UP000009131">
    <property type="component" value="Unassembled WGS sequence"/>
</dbReference>
<keyword evidence="3" id="KW-1185">Reference proteome</keyword>
<evidence type="ECO:0000256" key="1">
    <source>
        <dbReference type="SAM" id="SignalP"/>
    </source>
</evidence>
<feature type="signal peptide" evidence="1">
    <location>
        <begin position="1"/>
        <end position="17"/>
    </location>
</feature>
<reference evidence="2 3" key="1">
    <citation type="journal article" date="2011" name="J. Gen. Appl. Microbiol.">
        <title>Draft genome sequencing of the enigmatic basidiomycete Mixia osmundae.</title>
        <authorList>
            <person name="Nishida H."/>
            <person name="Nagatsuka Y."/>
            <person name="Sugiyama J."/>
        </authorList>
    </citation>
    <scope>NUCLEOTIDE SEQUENCE [LARGE SCALE GENOMIC DNA]</scope>
    <source>
        <strain evidence="3">CBS 9802 / IAM 14324 / JCM 22182 / KY 12970</strain>
    </source>
</reference>
<evidence type="ECO:0000313" key="2">
    <source>
        <dbReference type="EMBL" id="GAA93476.1"/>
    </source>
</evidence>
<dbReference type="InterPro" id="IPR036610">
    <property type="entry name" value="PEBP-like_sf"/>
</dbReference>
<sequence>MRISVVLILALLQPGYAVAIRHVTHKTLRAAGQPRSLDVDLNDLPPGFSLVSVPSPVSEAIPPPFQGLLRPSDDSNLPSTYQRPAFAQGGRHQKRDLTQIAQTVFDAAGLEPASTNAHLANLVRGLQTSRLIFDVISSFNPIALLSLTTATGINITAGMTVFESDLQQEPQVFLAPTSPSVSPVALLFFLLDADSPTPSNAANGQTVQMLAQDLTIDPTAANSQGFPLMSLAAESLAEYVPPVFADQSGPHRMIALIYQQPLVSSYRTAGCNGRKLVHYHIRGFNPNVCASDDYIRDIQFGATSDRSDKFAAVRNNALCNPIHHTIRDQLCTVSCYNICDFDRLIQSAELHC</sequence>
<organism evidence="2 3">
    <name type="scientific">Mixia osmundae (strain CBS 9802 / IAM 14324 / JCM 22182 / KY 12970)</name>
    <dbReference type="NCBI Taxonomy" id="764103"/>
    <lineage>
        <taxon>Eukaryota</taxon>
        <taxon>Fungi</taxon>
        <taxon>Dikarya</taxon>
        <taxon>Basidiomycota</taxon>
        <taxon>Pucciniomycotina</taxon>
        <taxon>Mixiomycetes</taxon>
        <taxon>Mixiales</taxon>
        <taxon>Mixiaceae</taxon>
        <taxon>Mixia</taxon>
    </lineage>
</organism>
<evidence type="ECO:0008006" key="4">
    <source>
        <dbReference type="Google" id="ProtNLM"/>
    </source>
</evidence>
<dbReference type="HOGENOM" id="CLU_787740_0_0_1"/>
<dbReference type="OrthoDB" id="2506647at2759"/>
<name>G7DSB6_MIXOS</name>
<reference evidence="2 3" key="2">
    <citation type="journal article" date="2012" name="Open Biol.">
        <title>Characteristics of nucleosomes and linker DNA regions on the genome of the basidiomycete Mixia osmundae revealed by mono- and dinucleosome mapping.</title>
        <authorList>
            <person name="Nishida H."/>
            <person name="Kondo S."/>
            <person name="Matsumoto T."/>
            <person name="Suzuki Y."/>
            <person name="Yoshikawa H."/>
            <person name="Taylor T.D."/>
            <person name="Sugiyama J."/>
        </authorList>
    </citation>
    <scope>NUCLEOTIDE SEQUENCE [LARGE SCALE GENOMIC DNA]</scope>
    <source>
        <strain evidence="3">CBS 9802 / IAM 14324 / JCM 22182 / KY 12970</strain>
    </source>
</reference>
<dbReference type="RefSeq" id="XP_014569513.1">
    <property type="nucleotide sequence ID" value="XM_014714027.1"/>
</dbReference>
<protein>
    <recommendedName>
        <fullName evidence="4">PEBP-like protein</fullName>
    </recommendedName>
</protein>
<feature type="chain" id="PRO_5009955473" description="PEBP-like protein" evidence="1">
    <location>
        <begin position="18"/>
        <end position="352"/>
    </location>
</feature>
<gene>
    <name evidence="2" type="primary">Mo00117</name>
    <name evidence="2" type="ORF">E5Q_00117</name>
</gene>
<accession>G7DSB6</accession>
<proteinExistence type="predicted"/>
<dbReference type="EMBL" id="BABT02000005">
    <property type="protein sequence ID" value="GAA93476.1"/>
    <property type="molecule type" value="Genomic_DNA"/>
</dbReference>